<evidence type="ECO:0000256" key="5">
    <source>
        <dbReference type="ARBA" id="ARBA00023133"/>
    </source>
</evidence>
<dbReference type="Proteomes" id="UP000060787">
    <property type="component" value="Chromosome"/>
</dbReference>
<evidence type="ECO:0000256" key="6">
    <source>
        <dbReference type="ARBA" id="ARBA00023239"/>
    </source>
</evidence>
<name>A0A0S2F4E2_LYSAN</name>
<dbReference type="STRING" id="84531.LA76x_0236"/>
<dbReference type="PROSITE" id="PS00169">
    <property type="entry name" value="D_ALA_DEHYDRATASE"/>
    <property type="match status" value="1"/>
</dbReference>
<dbReference type="FunFam" id="3.20.20.70:FF:000019">
    <property type="entry name" value="Delta-aminolevulinic acid dehydratase"/>
    <property type="match status" value="1"/>
</dbReference>
<organism evidence="13 14">
    <name type="scientific">Lysobacter antibioticus</name>
    <dbReference type="NCBI Taxonomy" id="84531"/>
    <lineage>
        <taxon>Bacteria</taxon>
        <taxon>Pseudomonadati</taxon>
        <taxon>Pseudomonadota</taxon>
        <taxon>Gammaproteobacteria</taxon>
        <taxon>Lysobacterales</taxon>
        <taxon>Lysobacteraceae</taxon>
        <taxon>Lysobacter</taxon>
    </lineage>
</organism>
<dbReference type="PANTHER" id="PTHR11458">
    <property type="entry name" value="DELTA-AMINOLEVULINIC ACID DEHYDRATASE"/>
    <property type="match status" value="1"/>
</dbReference>
<evidence type="ECO:0000256" key="7">
    <source>
        <dbReference type="ARBA" id="ARBA00023244"/>
    </source>
</evidence>
<dbReference type="PATRIC" id="fig|84531.8.peg.240"/>
<evidence type="ECO:0000256" key="12">
    <source>
        <dbReference type="RuleBase" id="RU004161"/>
    </source>
</evidence>
<dbReference type="SUPFAM" id="SSF51569">
    <property type="entry name" value="Aldolase"/>
    <property type="match status" value="1"/>
</dbReference>
<keyword evidence="5" id="KW-0350">Heme biosynthesis</keyword>
<evidence type="ECO:0000256" key="3">
    <source>
        <dbReference type="ARBA" id="ARBA00012053"/>
    </source>
</evidence>
<evidence type="ECO:0000256" key="8">
    <source>
        <dbReference type="ARBA" id="ARBA00047651"/>
    </source>
</evidence>
<dbReference type="InterPro" id="IPR013785">
    <property type="entry name" value="Aldolase_TIM"/>
</dbReference>
<dbReference type="AlphaFoldDB" id="A0A0S2F4E2"/>
<keyword evidence="7 11" id="KW-0627">Porphyrin biosynthesis</keyword>
<evidence type="ECO:0000256" key="4">
    <source>
        <dbReference type="ARBA" id="ARBA00020771"/>
    </source>
</evidence>
<comment type="similarity">
    <text evidence="2 12">Belongs to the ALAD family.</text>
</comment>
<dbReference type="UniPathway" id="UPA00251">
    <property type="reaction ID" value="UER00318"/>
</dbReference>
<evidence type="ECO:0000256" key="1">
    <source>
        <dbReference type="ARBA" id="ARBA00004694"/>
    </source>
</evidence>
<keyword evidence="10" id="KW-0479">Metal-binding</keyword>
<evidence type="ECO:0000256" key="9">
    <source>
        <dbReference type="PIRSR" id="PIRSR001415-1"/>
    </source>
</evidence>
<dbReference type="RefSeq" id="WP_057916217.1">
    <property type="nucleotide sequence ID" value="NZ_CP011129.1"/>
</dbReference>
<dbReference type="InterPro" id="IPR001731">
    <property type="entry name" value="ALAD"/>
</dbReference>
<dbReference type="PANTHER" id="PTHR11458:SF0">
    <property type="entry name" value="DELTA-AMINOLEVULINIC ACID DEHYDRATASE"/>
    <property type="match status" value="1"/>
</dbReference>
<dbReference type="GO" id="GO:0004655">
    <property type="term" value="F:porphobilinogen synthase activity"/>
    <property type="evidence" value="ECO:0007669"/>
    <property type="project" value="UniProtKB-EC"/>
</dbReference>
<reference evidence="13 14" key="1">
    <citation type="journal article" date="2015" name="BMC Genomics">
        <title>Comparative genomics and metabolic profiling of the genus Lysobacter.</title>
        <authorList>
            <person name="de Bruijn I."/>
            <person name="Cheng X."/>
            <person name="de Jager V."/>
            <person name="Exposito R.G."/>
            <person name="Watrous J."/>
            <person name="Patel N."/>
            <person name="Postma J."/>
            <person name="Dorrestein P.C."/>
            <person name="Kobayashi D."/>
            <person name="Raaijmakers J.M."/>
        </authorList>
    </citation>
    <scope>NUCLEOTIDE SEQUENCE [LARGE SCALE GENOMIC DNA]</scope>
    <source>
        <strain evidence="13 14">76</strain>
    </source>
</reference>
<dbReference type="Gene3D" id="3.20.20.70">
    <property type="entry name" value="Aldolase class I"/>
    <property type="match status" value="1"/>
</dbReference>
<dbReference type="GO" id="GO:0006782">
    <property type="term" value="P:protoporphyrinogen IX biosynthetic process"/>
    <property type="evidence" value="ECO:0007669"/>
    <property type="project" value="UniProtKB-UniPathway"/>
</dbReference>
<evidence type="ECO:0000313" key="14">
    <source>
        <dbReference type="Proteomes" id="UP000060787"/>
    </source>
</evidence>
<evidence type="ECO:0000256" key="11">
    <source>
        <dbReference type="RuleBase" id="RU000515"/>
    </source>
</evidence>
<accession>A0A0S2F4E2</accession>
<dbReference type="KEGG" id="lab:LA76x_0236"/>
<feature type="binding site" evidence="10">
    <location>
        <position position="237"/>
    </location>
    <ligand>
        <name>Mg(2+)</name>
        <dbReference type="ChEBI" id="CHEBI:18420"/>
    </ligand>
</feature>
<evidence type="ECO:0000256" key="10">
    <source>
        <dbReference type="PIRSR" id="PIRSR001415-5"/>
    </source>
</evidence>
<dbReference type="PIRSF" id="PIRSF001415">
    <property type="entry name" value="Porphbilin_synth"/>
    <property type="match status" value="1"/>
</dbReference>
<protein>
    <recommendedName>
        <fullName evidence="4 11">Delta-aminolevulinic acid dehydratase</fullName>
        <ecNumber evidence="3 11">4.2.1.24</ecNumber>
    </recommendedName>
</protein>
<gene>
    <name evidence="13" type="ORF">LA76x_0236</name>
</gene>
<feature type="active site" description="Schiff-base intermediate with substrate" evidence="9">
    <location>
        <position position="252"/>
    </location>
</feature>
<feature type="active site" description="Schiff-base intermediate with substrate" evidence="9">
    <location>
        <position position="197"/>
    </location>
</feature>
<sequence>MTYPYSRPRRMRRDEFSRRLMRETVLTADDLIYPVFVHELDGRAPVGSMPGIERLSIDELLRVGERASELRVPALALFPVTAPEAKSLDAVAAWDEDGLCQRAIRALKQRFPELGVITDVALDPYTSHGQDGLVDDSGYVMNDETVEALVKQALSHAAAGSDVVAPSDMMDGRIGQIRNALELDGHIHTRILAYSAKYASSFYGPFRDAVGSAGALGKGNKYTYQMDPANSDEALREVALDLDEGADMVMVKPGMPYLDIVRRVKDEFGVPTFVYQVSGEYAMLRAAIQNGWLDERGCVMEALTSIKRAGADGVLTYFALDAAQWMREAR</sequence>
<dbReference type="Pfam" id="PF00490">
    <property type="entry name" value="ALAD"/>
    <property type="match status" value="1"/>
</dbReference>
<dbReference type="EMBL" id="CP011129">
    <property type="protein sequence ID" value="ALN78398.1"/>
    <property type="molecule type" value="Genomic_DNA"/>
</dbReference>
<comment type="subunit">
    <text evidence="11">Homooctamer.</text>
</comment>
<evidence type="ECO:0000313" key="13">
    <source>
        <dbReference type="EMBL" id="ALN78398.1"/>
    </source>
</evidence>
<dbReference type="GO" id="GO:0005829">
    <property type="term" value="C:cytosol"/>
    <property type="evidence" value="ECO:0007669"/>
    <property type="project" value="TreeGrafter"/>
</dbReference>
<dbReference type="CDD" id="cd04823">
    <property type="entry name" value="ALAD_PBGS_aspartate_rich"/>
    <property type="match status" value="1"/>
</dbReference>
<keyword evidence="10" id="KW-0460">Magnesium</keyword>
<dbReference type="NCBIfam" id="NF006762">
    <property type="entry name" value="PRK09283.1"/>
    <property type="match status" value="1"/>
</dbReference>
<proteinExistence type="inferred from homology"/>
<dbReference type="eggNOG" id="COG0113">
    <property type="taxonomic scope" value="Bacteria"/>
</dbReference>
<dbReference type="EC" id="4.2.1.24" evidence="3 11"/>
<comment type="catalytic activity">
    <reaction evidence="8 11">
        <text>2 5-aminolevulinate = porphobilinogen + 2 H2O + H(+)</text>
        <dbReference type="Rhea" id="RHEA:24064"/>
        <dbReference type="ChEBI" id="CHEBI:15377"/>
        <dbReference type="ChEBI" id="CHEBI:15378"/>
        <dbReference type="ChEBI" id="CHEBI:58126"/>
        <dbReference type="ChEBI" id="CHEBI:356416"/>
        <dbReference type="EC" id="4.2.1.24"/>
    </reaction>
</comment>
<dbReference type="PRINTS" id="PR00144">
    <property type="entry name" value="DALDHYDRTASE"/>
</dbReference>
<dbReference type="SMART" id="SM01004">
    <property type="entry name" value="ALAD"/>
    <property type="match status" value="1"/>
</dbReference>
<keyword evidence="14" id="KW-1185">Reference proteome</keyword>
<dbReference type="InterPro" id="IPR030656">
    <property type="entry name" value="ALAD_AS"/>
</dbReference>
<dbReference type="GO" id="GO:0008270">
    <property type="term" value="F:zinc ion binding"/>
    <property type="evidence" value="ECO:0007669"/>
    <property type="project" value="TreeGrafter"/>
</dbReference>
<comment type="pathway">
    <text evidence="1">Porphyrin-containing compound metabolism; protoporphyrin-IX biosynthesis; coproporphyrinogen-III from 5-aminolevulinate: step 1/4.</text>
</comment>
<evidence type="ECO:0000256" key="2">
    <source>
        <dbReference type="ARBA" id="ARBA00008055"/>
    </source>
</evidence>
<keyword evidence="6 11" id="KW-0456">Lyase</keyword>